<dbReference type="InterPro" id="IPR015793">
    <property type="entry name" value="Pyrv_Knase_brl"/>
</dbReference>
<dbReference type="SUPFAM" id="SSF50800">
    <property type="entry name" value="PK beta-barrel domain-like"/>
    <property type="match status" value="1"/>
</dbReference>
<accession>A0A6N2L5Q4</accession>
<dbReference type="InterPro" id="IPR015813">
    <property type="entry name" value="Pyrv/PenolPyrv_kinase-like_dom"/>
</dbReference>
<keyword evidence="13 24" id="KW-0418">Kinase</keyword>
<feature type="transmembrane region" description="Helical" evidence="26">
    <location>
        <begin position="1002"/>
        <end position="1023"/>
    </location>
</feature>
<evidence type="ECO:0000256" key="7">
    <source>
        <dbReference type="ARBA" id="ARBA00022448"/>
    </source>
</evidence>
<proteinExistence type="inferred from homology"/>
<dbReference type="NCBIfam" id="TIGR01064">
    <property type="entry name" value="pyruv_kin"/>
    <property type="match status" value="1"/>
</dbReference>
<evidence type="ECO:0000256" key="18">
    <source>
        <dbReference type="ARBA" id="ARBA00022989"/>
    </source>
</evidence>
<keyword evidence="15 24" id="KW-0460">Magnesium</keyword>
<evidence type="ECO:0000256" key="11">
    <source>
        <dbReference type="ARBA" id="ARBA00022723"/>
    </source>
</evidence>
<evidence type="ECO:0000256" key="12">
    <source>
        <dbReference type="ARBA" id="ARBA00022741"/>
    </source>
</evidence>
<keyword evidence="16" id="KW-0769">Symport</keyword>
<dbReference type="InterPro" id="IPR015795">
    <property type="entry name" value="Pyrv_Knase_C"/>
</dbReference>
<dbReference type="GO" id="GO:0006865">
    <property type="term" value="P:amino acid transport"/>
    <property type="evidence" value="ECO:0007669"/>
    <property type="project" value="UniProtKB-KW"/>
</dbReference>
<dbReference type="EC" id="2.7.1.40" evidence="6 24"/>
<comment type="catalytic activity">
    <reaction evidence="22 24">
        <text>pyruvate + ATP = phosphoenolpyruvate + ADP + H(+)</text>
        <dbReference type="Rhea" id="RHEA:18157"/>
        <dbReference type="ChEBI" id="CHEBI:15361"/>
        <dbReference type="ChEBI" id="CHEBI:15378"/>
        <dbReference type="ChEBI" id="CHEBI:30616"/>
        <dbReference type="ChEBI" id="CHEBI:58702"/>
        <dbReference type="ChEBI" id="CHEBI:456216"/>
        <dbReference type="EC" id="2.7.1.40"/>
    </reaction>
</comment>
<evidence type="ECO:0000256" key="1">
    <source>
        <dbReference type="ARBA" id="ARBA00001946"/>
    </source>
</evidence>
<keyword evidence="8" id="KW-1003">Cell membrane</keyword>
<dbReference type="InterPro" id="IPR040442">
    <property type="entry name" value="Pyrv_kinase-like_dom_sf"/>
</dbReference>
<evidence type="ECO:0000259" key="29">
    <source>
        <dbReference type="Pfam" id="PF02887"/>
    </source>
</evidence>
<feature type="domain" description="Pyruvate kinase barrel" evidence="27">
    <location>
        <begin position="90"/>
        <end position="415"/>
    </location>
</feature>
<comment type="similarity">
    <text evidence="5 24">Belongs to the pyruvate kinase family.</text>
</comment>
<keyword evidence="11" id="KW-0479">Metal-binding</keyword>
<evidence type="ECO:0000256" key="8">
    <source>
        <dbReference type="ARBA" id="ARBA00022475"/>
    </source>
</evidence>
<comment type="pathway">
    <text evidence="4 24">Carbohydrate degradation; glycolysis; pyruvate from D-glyceraldehyde 3-phosphate: step 5/5.</text>
</comment>
<dbReference type="InterPro" id="IPR013057">
    <property type="entry name" value="AA_transpt_TM"/>
</dbReference>
<keyword evidence="18 26" id="KW-1133">Transmembrane helix</keyword>
<dbReference type="UniPathway" id="UPA00109">
    <property type="reaction ID" value="UER00188"/>
</dbReference>
<dbReference type="Gene3D" id="3.20.20.60">
    <property type="entry name" value="Phosphoenolpyruvate-binding domains"/>
    <property type="match status" value="1"/>
</dbReference>
<evidence type="ECO:0000256" key="17">
    <source>
        <dbReference type="ARBA" id="ARBA00022970"/>
    </source>
</evidence>
<dbReference type="FunFam" id="1.20.1740.10:FF:000055">
    <property type="entry name" value="Amino acid permease 6"/>
    <property type="match status" value="1"/>
</dbReference>
<evidence type="ECO:0000256" key="15">
    <source>
        <dbReference type="ARBA" id="ARBA00022842"/>
    </source>
</evidence>
<evidence type="ECO:0000256" key="14">
    <source>
        <dbReference type="ARBA" id="ARBA00022840"/>
    </source>
</evidence>
<keyword evidence="12" id="KW-0547">Nucleotide-binding</keyword>
<dbReference type="GO" id="GO:0015293">
    <property type="term" value="F:symporter activity"/>
    <property type="evidence" value="ECO:0007669"/>
    <property type="project" value="UniProtKB-KW"/>
</dbReference>
<sequence>MAVYSDSMLQKIFAKSPTFDLNKRVFGKPVTISGGAISCNERNLKSKGKIAVKAAAEAGVMGLKNYEVNLDLGFDVVAERELREKGFLGMRKTKLVCTIGPACCSLEDLERLAMRGMNVARLNMCHNTREWHRDVIGKIKKLNEEKGFSVSVMIDTEGSLIHVVDHGVPSSLKAEEGSVWVFTAQKFEGSRPFTVQANYQGFSEGIMVGDELVIDGGMARFEVVEKMGDDLHCKCTDPGLFLPRAKLSFWRDGKLSYHGLPTLSTKDWADVDFGISEGVDFIAMSFVNDADSVKDLKNHLFAKSSKSISVLAKIETLESLQKLEEIVEASDGIMVARGDLGVEVPLEQIPTVQEDITRLCRQMNKPVIIASQLLESMVEYPTPTRAEVADVSEAVRQYADALMLSGESAIGLHGQKALSVLQMASSRMELWSREENRQSSISNRQLGGSLSDCIAEEICSCAVQMANNLGVDAIFVYTKHGEMASLLSRNRPYPPIFAFTSDSDARMALNLQWGVIPILVDLADDMEANISKTIDLMRTNGMVKEGEAVLVVSDLTATHATSTIFQSIQVSVKGKVKEETSCPRQKGAHTLFIRVVLFLFHYDDCEWINPQCLKESLKTIPKLRTFYGSSKRYSERQQMVKVFCSVQEEDNNQRNGKFGEEPTESLFMKELKRRGMNPTSLLEETKRDNYGVEDEMKIGEEDRGFSKRNSVSTELDKSLSNQRERSMALNSEGLEGLIPRAKLLLTLGGTFFLGFWPLILITVALFSCLYFYFGPSFIHDGSNASISPPPYIDPYELLEDERISQIAPNTSLRDRKAVMATVPVNEQSFALDIVKTDDDGRLNRSGSLISASAHIITAVIGSGVLSLAWAMAQLGWIAGPVSLLIFSVITWYTSCLLADCYRFPGPLEGTRTYTYMGAVKSQLGGIKYTLCGISQYTNLVGTSIGYTITASISMAAIQRSNCFHKEGHDAECHASTNMFMIIFGIVQIIMSQLPGFHDLSGLSTLAAIMSFAYTLIGIGLSIAEIAGGKDVKTSLTGTVVGVDVTGTEKIWNCFQAIGNIAFAYTYSSILVEIQDTLKSSPPENKVMKKASLVGVATTTTLYMMCGTLGYAAFGNNSPGNFLTGFGFYEPYWLIDFANLCIAIHLVGAYQVYTQPIFKLVEDSFRKKFPESGFITKEHPVHIPLYGVNSFRLLWRTAYVIVSSVLAMIFPFFNSVLGLIGAMSFWPLTLYFPVQMYISQAKISRFTFTWTWLTILTVSCLIVSLISAAACVQGLITELHAFKPFKFVS</sequence>
<evidence type="ECO:0000256" key="19">
    <source>
        <dbReference type="ARBA" id="ARBA00023136"/>
    </source>
</evidence>
<keyword evidence="17" id="KW-0029">Amino-acid transport</keyword>
<dbReference type="Gene3D" id="2.40.33.10">
    <property type="entry name" value="PK beta-barrel domain-like"/>
    <property type="match status" value="1"/>
</dbReference>
<organism evidence="30">
    <name type="scientific">Salix viminalis</name>
    <name type="common">Common osier</name>
    <name type="synonym">Basket willow</name>
    <dbReference type="NCBI Taxonomy" id="40686"/>
    <lineage>
        <taxon>Eukaryota</taxon>
        <taxon>Viridiplantae</taxon>
        <taxon>Streptophyta</taxon>
        <taxon>Embryophyta</taxon>
        <taxon>Tracheophyta</taxon>
        <taxon>Spermatophyta</taxon>
        <taxon>Magnoliopsida</taxon>
        <taxon>eudicotyledons</taxon>
        <taxon>Gunneridae</taxon>
        <taxon>Pentapetalae</taxon>
        <taxon>rosids</taxon>
        <taxon>fabids</taxon>
        <taxon>Malpighiales</taxon>
        <taxon>Salicaceae</taxon>
        <taxon>Saliceae</taxon>
        <taxon>Salix</taxon>
    </lineage>
</organism>
<feature type="region of interest" description="Disordered" evidence="25">
    <location>
        <begin position="703"/>
        <end position="723"/>
    </location>
</feature>
<dbReference type="InterPro" id="IPR011037">
    <property type="entry name" value="Pyrv_Knase-like_insert_dom_sf"/>
</dbReference>
<keyword evidence="19 26" id="KW-0472">Membrane</keyword>
<gene>
    <name evidence="30" type="ORF">SVIM_LOCUS176491</name>
</gene>
<evidence type="ECO:0000256" key="21">
    <source>
        <dbReference type="ARBA" id="ARBA00023317"/>
    </source>
</evidence>
<dbReference type="GO" id="GO:0030955">
    <property type="term" value="F:potassium ion binding"/>
    <property type="evidence" value="ECO:0007669"/>
    <property type="project" value="InterPro"/>
</dbReference>
<feature type="domain" description="Amino acid transporter transmembrane" evidence="28">
    <location>
        <begin position="845"/>
        <end position="1275"/>
    </location>
</feature>
<keyword evidence="21" id="KW-0670">Pyruvate</keyword>
<dbReference type="InterPro" id="IPR018209">
    <property type="entry name" value="Pyrv_Knase_AS"/>
</dbReference>
<feature type="transmembrane region" description="Helical" evidence="26">
    <location>
        <begin position="851"/>
        <end position="871"/>
    </location>
</feature>
<evidence type="ECO:0000256" key="5">
    <source>
        <dbReference type="ARBA" id="ARBA00008663"/>
    </source>
</evidence>
<dbReference type="Gene3D" id="3.40.1380.20">
    <property type="entry name" value="Pyruvate kinase, C-terminal domain"/>
    <property type="match status" value="1"/>
</dbReference>
<keyword evidence="9 24" id="KW-0808">Transferase</keyword>
<evidence type="ECO:0000256" key="9">
    <source>
        <dbReference type="ARBA" id="ARBA00022679"/>
    </source>
</evidence>
<feature type="domain" description="Pyruvate kinase C-terminal" evidence="29">
    <location>
        <begin position="456"/>
        <end position="558"/>
    </location>
</feature>
<dbReference type="GO" id="GO:0004743">
    <property type="term" value="F:pyruvate kinase activity"/>
    <property type="evidence" value="ECO:0007669"/>
    <property type="project" value="UniProtKB-EC"/>
</dbReference>
<feature type="transmembrane region" description="Helical" evidence="26">
    <location>
        <begin position="978"/>
        <end position="996"/>
    </location>
</feature>
<dbReference type="InterPro" id="IPR001697">
    <property type="entry name" value="Pyr_Knase"/>
</dbReference>
<evidence type="ECO:0000256" key="3">
    <source>
        <dbReference type="ARBA" id="ARBA00004236"/>
    </source>
</evidence>
<dbReference type="Pfam" id="PF02887">
    <property type="entry name" value="PK_C"/>
    <property type="match status" value="1"/>
</dbReference>
<feature type="transmembrane region" description="Helical" evidence="26">
    <location>
        <begin position="1131"/>
        <end position="1152"/>
    </location>
</feature>
<evidence type="ECO:0000256" key="20">
    <source>
        <dbReference type="ARBA" id="ARBA00023152"/>
    </source>
</evidence>
<keyword evidence="20 24" id="KW-0324">Glycolysis</keyword>
<reference evidence="30" key="1">
    <citation type="submission" date="2019-03" db="EMBL/GenBank/DDBJ databases">
        <authorList>
            <person name="Mank J."/>
            <person name="Almeida P."/>
        </authorList>
    </citation>
    <scope>NUCLEOTIDE SEQUENCE</scope>
    <source>
        <strain evidence="30">78183</strain>
    </source>
</reference>
<feature type="transmembrane region" description="Helical" evidence="26">
    <location>
        <begin position="877"/>
        <end position="898"/>
    </location>
</feature>
<evidence type="ECO:0000256" key="13">
    <source>
        <dbReference type="ARBA" id="ARBA00022777"/>
    </source>
</evidence>
<comment type="cofactor">
    <cofactor evidence="2">
        <name>K(+)</name>
        <dbReference type="ChEBI" id="CHEBI:29103"/>
    </cofactor>
</comment>
<dbReference type="PROSITE" id="PS00110">
    <property type="entry name" value="PYRUVATE_KINASE"/>
    <property type="match status" value="1"/>
</dbReference>
<feature type="compositionally biased region" description="Basic and acidic residues" evidence="25">
    <location>
        <begin position="714"/>
        <end position="723"/>
    </location>
</feature>
<evidence type="ECO:0000256" key="25">
    <source>
        <dbReference type="SAM" id="MobiDB-lite"/>
    </source>
</evidence>
<keyword evidence="10 26" id="KW-0812">Transmembrane</keyword>
<comment type="cofactor">
    <cofactor evidence="1">
        <name>Mg(2+)</name>
        <dbReference type="ChEBI" id="CHEBI:18420"/>
    </cofactor>
</comment>
<evidence type="ECO:0000256" key="23">
    <source>
        <dbReference type="ARBA" id="ARBA00061463"/>
    </source>
</evidence>
<evidence type="ECO:0000256" key="24">
    <source>
        <dbReference type="RuleBase" id="RU000504"/>
    </source>
</evidence>
<comment type="similarity">
    <text evidence="23">Belongs to the amino acid/polyamine transporter 2 family. Amino acid/auxin permease (AAAP) (TC 2.A.18.2) subfamily.</text>
</comment>
<dbReference type="InterPro" id="IPR015806">
    <property type="entry name" value="Pyrv_Knase_insert_dom_sf"/>
</dbReference>
<evidence type="ECO:0000256" key="22">
    <source>
        <dbReference type="ARBA" id="ARBA00048152"/>
    </source>
</evidence>
<keyword evidence="7" id="KW-0813">Transport</keyword>
<dbReference type="GO" id="GO:0005524">
    <property type="term" value="F:ATP binding"/>
    <property type="evidence" value="ECO:0007669"/>
    <property type="project" value="UniProtKB-KW"/>
</dbReference>
<evidence type="ECO:0000256" key="2">
    <source>
        <dbReference type="ARBA" id="ARBA00001958"/>
    </source>
</evidence>
<dbReference type="GO" id="GO:0000287">
    <property type="term" value="F:magnesium ion binding"/>
    <property type="evidence" value="ECO:0007669"/>
    <property type="project" value="InterPro"/>
</dbReference>
<dbReference type="GO" id="GO:0016301">
    <property type="term" value="F:kinase activity"/>
    <property type="evidence" value="ECO:0007669"/>
    <property type="project" value="UniProtKB-KW"/>
</dbReference>
<evidence type="ECO:0000259" key="28">
    <source>
        <dbReference type="Pfam" id="PF01490"/>
    </source>
</evidence>
<dbReference type="PRINTS" id="PR01050">
    <property type="entry name" value="PYRUVTKNASE"/>
</dbReference>
<dbReference type="GO" id="GO:0009570">
    <property type="term" value="C:chloroplast stroma"/>
    <property type="evidence" value="ECO:0007669"/>
    <property type="project" value="UniProtKB-ARBA"/>
</dbReference>
<dbReference type="GO" id="GO:0005886">
    <property type="term" value="C:plasma membrane"/>
    <property type="evidence" value="ECO:0007669"/>
    <property type="project" value="UniProtKB-SubCell"/>
</dbReference>
<keyword evidence="14" id="KW-0067">ATP-binding</keyword>
<evidence type="ECO:0000256" key="16">
    <source>
        <dbReference type="ARBA" id="ARBA00022847"/>
    </source>
</evidence>
<feature type="transmembrane region" description="Helical" evidence="26">
    <location>
        <begin position="1192"/>
        <end position="1212"/>
    </location>
</feature>
<evidence type="ECO:0000256" key="10">
    <source>
        <dbReference type="ARBA" id="ARBA00022692"/>
    </source>
</evidence>
<dbReference type="SUPFAM" id="SSF51621">
    <property type="entry name" value="Phosphoenolpyruvate/pyruvate domain"/>
    <property type="match status" value="1"/>
</dbReference>
<dbReference type="InterPro" id="IPR036918">
    <property type="entry name" value="Pyrv_Knase_C_sf"/>
</dbReference>
<dbReference type="FunFam" id="3.20.20.60:FF:000025">
    <property type="entry name" value="Pyruvate kinase"/>
    <property type="match status" value="1"/>
</dbReference>
<name>A0A6N2L5Q4_SALVM</name>
<feature type="transmembrane region" description="Helical" evidence="26">
    <location>
        <begin position="1249"/>
        <end position="1275"/>
    </location>
</feature>
<feature type="transmembrane region" description="Helical" evidence="26">
    <location>
        <begin position="1090"/>
        <end position="1111"/>
    </location>
</feature>
<dbReference type="PANTHER" id="PTHR11817">
    <property type="entry name" value="PYRUVATE KINASE"/>
    <property type="match status" value="1"/>
</dbReference>
<dbReference type="Pfam" id="PF00224">
    <property type="entry name" value="PK"/>
    <property type="match status" value="1"/>
</dbReference>
<evidence type="ECO:0000256" key="4">
    <source>
        <dbReference type="ARBA" id="ARBA00004997"/>
    </source>
</evidence>
<evidence type="ECO:0000259" key="27">
    <source>
        <dbReference type="Pfam" id="PF00224"/>
    </source>
</evidence>
<feature type="transmembrane region" description="Helical" evidence="26">
    <location>
        <begin position="751"/>
        <end position="773"/>
    </location>
</feature>
<comment type="subcellular location">
    <subcellularLocation>
        <location evidence="3">Cell membrane</location>
    </subcellularLocation>
</comment>
<protein>
    <recommendedName>
        <fullName evidence="6 24">Pyruvate kinase</fullName>
        <ecNumber evidence="6 24">2.7.1.40</ecNumber>
    </recommendedName>
</protein>
<dbReference type="SUPFAM" id="SSF52935">
    <property type="entry name" value="PK C-terminal domain-like"/>
    <property type="match status" value="1"/>
</dbReference>
<dbReference type="Pfam" id="PF01490">
    <property type="entry name" value="Aa_trans"/>
    <property type="match status" value="1"/>
</dbReference>
<evidence type="ECO:0000256" key="26">
    <source>
        <dbReference type="SAM" id="Phobius"/>
    </source>
</evidence>
<dbReference type="EMBL" id="CAADRP010001112">
    <property type="protein sequence ID" value="VFU35506.1"/>
    <property type="molecule type" value="Genomic_DNA"/>
</dbReference>
<evidence type="ECO:0000256" key="6">
    <source>
        <dbReference type="ARBA" id="ARBA00012142"/>
    </source>
</evidence>
<evidence type="ECO:0000313" key="30">
    <source>
        <dbReference type="EMBL" id="VFU35506.1"/>
    </source>
</evidence>